<evidence type="ECO:0000313" key="4">
    <source>
        <dbReference type="Proteomes" id="UP001215151"/>
    </source>
</evidence>
<dbReference type="PANTHER" id="PTHR30613">
    <property type="entry name" value="UNCHARACTERIZED PROTEIN YBIU-RELATED"/>
    <property type="match status" value="1"/>
</dbReference>
<organism evidence="3 4">
    <name type="scientific">Trametes cubensis</name>
    <dbReference type="NCBI Taxonomy" id="1111947"/>
    <lineage>
        <taxon>Eukaryota</taxon>
        <taxon>Fungi</taxon>
        <taxon>Dikarya</taxon>
        <taxon>Basidiomycota</taxon>
        <taxon>Agaricomycotina</taxon>
        <taxon>Agaricomycetes</taxon>
        <taxon>Polyporales</taxon>
        <taxon>Polyporaceae</taxon>
        <taxon>Trametes</taxon>
    </lineage>
</organism>
<dbReference type="Proteomes" id="UP001215151">
    <property type="component" value="Unassembled WGS sequence"/>
</dbReference>
<dbReference type="InterPro" id="IPR027443">
    <property type="entry name" value="IPNS-like_sf"/>
</dbReference>
<keyword evidence="1" id="KW-1133">Transmembrane helix</keyword>
<evidence type="ECO:0000313" key="3">
    <source>
        <dbReference type="EMBL" id="KAJ8489070.1"/>
    </source>
</evidence>
<sequence>MGRRRAAAASLPEQALAVASQPCPRRPLSSNIDPSFTTCILLVHLLGIIAHTTNKHSHGRHPRAGSHRLIPSTGEIGPVAGFTGRLITRYLYSHPQRSSFSFALGVRSKAKGEALKRSLGLDDSVQLVQVDVTRYEDVEAAVKEAKVVINAVGPYWRWGTNVVRACAVHGKRYVDLSGEPHFARKIIDLYDYLATKTGAIIVPSCGFDSLPADITVYLSNQTLKRKLGPDVELGLSQTFYDVYLPGPSGGSTATLLSALSEVPRVRVDEAHRDYALSPVRGARSPGFRLATRVPFSSPAKYAGMFVMGPSNRSIVQRSFGLNQFALTAANALYGERRAREAEERLRPLAYGPHFRYAEYIVPRSGSFFSAALMSTLLAAAFSLMLVAPVRWLVSKLFPQPGEGASDKAMEKGYLNATNYTVTATSPETWAKTVMRVDGDPGYLRTAAMISECALGLLLEDASLPYTARSGGVLTPATALGDVIVRRLQANGKFEFESEIVEGVEEGRKERRIARPLPVVLASQQAHPLFKGGHNPMPLLVLARGLAQAVSARRVAKPKGNIMEFFENLVAEAPPFPPRFADLKKEICVDPAAIERSWRDVLKELETATKEIEERGAEMILQVPYEDIQRGLSDDQLKALKKTGVLIVKGGVPKEEAMGWKQSLMDYIAANRDKVTGSPPGNIVFYEIYNSKPQILARTHPALITTQKYLLSLWHTSNPNSPISVRTPISYYDRLRVRPPGPSVFTLGPHIDGGSIERWEDPAFRMCWKRILEGGDAWRQHDPFDISPRLDANQDLYNAPNQCTIFRPWQGWTALSNTGPGEGTLRVLPMLSLATAYLILRPFFRLRAEAAAGITTPSDIPLEADAWVLDLEDPTFPGSTPGKTQAITPETHPHLKIAQTVVSIPRVEPGDQVYWHTDVIHAVERDHNGVGDSSVFYIPAVPLTERNAAYLRDQRSTFLQGLPAPDFPSGEGESRFAGRGKVEDVDHLEGRRVLGFEPFHHESFVNEGERQAIAAANEVLGF</sequence>
<dbReference type="Pfam" id="PF07350">
    <property type="entry name" value="Gig2-like"/>
    <property type="match status" value="1"/>
</dbReference>
<proteinExistence type="predicted"/>
<dbReference type="InterPro" id="IPR036291">
    <property type="entry name" value="NAD(P)-bd_dom_sf"/>
</dbReference>
<dbReference type="SUPFAM" id="SSF51197">
    <property type="entry name" value="Clavaminate synthase-like"/>
    <property type="match status" value="1"/>
</dbReference>
<accession>A0AAD7XE65</accession>
<evidence type="ECO:0000259" key="2">
    <source>
        <dbReference type="Pfam" id="PF03435"/>
    </source>
</evidence>
<evidence type="ECO:0000256" key="1">
    <source>
        <dbReference type="SAM" id="Phobius"/>
    </source>
</evidence>
<keyword evidence="1" id="KW-0472">Membrane</keyword>
<feature type="domain" description="Saccharopine dehydrogenase NADP binding" evidence="2">
    <location>
        <begin position="80"/>
        <end position="178"/>
    </location>
</feature>
<reference evidence="3" key="1">
    <citation type="submission" date="2022-11" db="EMBL/GenBank/DDBJ databases">
        <title>Genome Sequence of Cubamyces cubensis.</title>
        <authorList>
            <person name="Buettner E."/>
        </authorList>
    </citation>
    <scope>NUCLEOTIDE SEQUENCE</scope>
    <source>
        <strain evidence="3">MPL-01</strain>
    </source>
</reference>
<comment type="caution">
    <text evidence="3">The sequence shown here is derived from an EMBL/GenBank/DDBJ whole genome shotgun (WGS) entry which is preliminary data.</text>
</comment>
<dbReference type="PANTHER" id="PTHR30613:SF1">
    <property type="entry name" value="DUF1479 DOMAIN PROTEIN (AFU_ORTHOLOGUE AFUA_5G09280)"/>
    <property type="match status" value="1"/>
</dbReference>
<gene>
    <name evidence="3" type="ORF">ONZ51_g3189</name>
</gene>
<dbReference type="SUPFAM" id="SSF51735">
    <property type="entry name" value="NAD(P)-binding Rossmann-fold domains"/>
    <property type="match status" value="1"/>
</dbReference>
<dbReference type="Gene3D" id="2.60.120.330">
    <property type="entry name" value="B-lactam Antibiotic, Isopenicillin N Synthase, Chain"/>
    <property type="match status" value="1"/>
</dbReference>
<dbReference type="Pfam" id="PF03435">
    <property type="entry name" value="Sacchrp_dh_NADP"/>
    <property type="match status" value="1"/>
</dbReference>
<dbReference type="EMBL" id="JAPEVG010000054">
    <property type="protein sequence ID" value="KAJ8489070.1"/>
    <property type="molecule type" value="Genomic_DNA"/>
</dbReference>
<dbReference type="Gene3D" id="3.40.50.720">
    <property type="entry name" value="NAD(P)-binding Rossmann-like Domain"/>
    <property type="match status" value="1"/>
</dbReference>
<protein>
    <recommendedName>
        <fullName evidence="2">Saccharopine dehydrogenase NADP binding domain-containing protein</fullName>
    </recommendedName>
</protein>
<dbReference type="InterPro" id="IPR005097">
    <property type="entry name" value="Sacchrp_dh_NADP-bd"/>
</dbReference>
<dbReference type="AlphaFoldDB" id="A0AAD7XE65"/>
<keyword evidence="1" id="KW-0812">Transmembrane</keyword>
<feature type="transmembrane region" description="Helical" evidence="1">
    <location>
        <begin position="367"/>
        <end position="393"/>
    </location>
</feature>
<dbReference type="InterPro" id="IPR010856">
    <property type="entry name" value="Gig2-like"/>
</dbReference>
<keyword evidence="4" id="KW-1185">Reference proteome</keyword>
<name>A0AAD7XE65_9APHY</name>